<sequence>MIPLFQALPGARNESFSVNVSEIDRQHQKLIALYNGLHEAMSQGKGNEVLERVFDELLDYTKTHFKTEERYFHAINYAGTNGHIMEHEAFVKKLSELSEKFHAGKAFLTVETLAFMRNWLNEHIKGTDKQYTRCFNEHGIY</sequence>
<accession>A0AAJ0U839</accession>
<comment type="similarity">
    <text evidence="1">Belongs to the hemerythrin family.</text>
</comment>
<keyword evidence="3" id="KW-0479">Metal-binding</keyword>
<dbReference type="Pfam" id="PF01814">
    <property type="entry name" value="Hemerythrin"/>
    <property type="match status" value="1"/>
</dbReference>
<dbReference type="GO" id="GO:0046872">
    <property type="term" value="F:metal ion binding"/>
    <property type="evidence" value="ECO:0007669"/>
    <property type="project" value="UniProtKB-KW"/>
</dbReference>
<keyword evidence="2" id="KW-0561">Oxygen transport</keyword>
<evidence type="ECO:0000256" key="3">
    <source>
        <dbReference type="ARBA" id="ARBA00022723"/>
    </source>
</evidence>
<evidence type="ECO:0000256" key="4">
    <source>
        <dbReference type="ARBA" id="ARBA00023004"/>
    </source>
</evidence>
<dbReference type="CDD" id="cd12107">
    <property type="entry name" value="Hemerythrin"/>
    <property type="match status" value="1"/>
</dbReference>
<gene>
    <name evidence="6" type="ORF">CKO40_21635</name>
</gene>
<keyword evidence="7" id="KW-1185">Reference proteome</keyword>
<dbReference type="NCBIfam" id="TIGR02481">
    <property type="entry name" value="hemeryth_dom"/>
    <property type="match status" value="1"/>
</dbReference>
<dbReference type="Proteomes" id="UP001296776">
    <property type="component" value="Unassembled WGS sequence"/>
</dbReference>
<dbReference type="InterPro" id="IPR012827">
    <property type="entry name" value="Hemerythrin_metal-bd"/>
</dbReference>
<protein>
    <recommendedName>
        <fullName evidence="5">Hemerythrin-like domain-containing protein</fullName>
    </recommendedName>
</protein>
<evidence type="ECO:0000256" key="1">
    <source>
        <dbReference type="ARBA" id="ARBA00010587"/>
    </source>
</evidence>
<evidence type="ECO:0000313" key="7">
    <source>
        <dbReference type="Proteomes" id="UP001296776"/>
    </source>
</evidence>
<proteinExistence type="inferred from homology"/>
<keyword evidence="2" id="KW-0813">Transport</keyword>
<feature type="domain" description="Hemerythrin-like" evidence="5">
    <location>
        <begin position="20"/>
        <end position="131"/>
    </location>
</feature>
<reference evidence="6" key="1">
    <citation type="submission" date="2017-08" db="EMBL/GenBank/DDBJ databases">
        <authorList>
            <person name="Imhoff J.F."/>
            <person name="Rahn T."/>
            <person name="Kuenzel S."/>
            <person name="Neulinger S.C."/>
        </authorList>
    </citation>
    <scope>NUCLEOTIDE SEQUENCE</scope>
    <source>
        <strain evidence="6">DSM 11080</strain>
    </source>
</reference>
<comment type="caution">
    <text evidence="6">The sequence shown here is derived from an EMBL/GenBank/DDBJ whole genome shotgun (WGS) entry which is preliminary data.</text>
</comment>
<evidence type="ECO:0000256" key="2">
    <source>
        <dbReference type="ARBA" id="ARBA00022621"/>
    </source>
</evidence>
<dbReference type="InterPro" id="IPR050669">
    <property type="entry name" value="Hemerythrin"/>
</dbReference>
<dbReference type="PANTHER" id="PTHR37164:SF1">
    <property type="entry name" value="BACTERIOHEMERYTHRIN"/>
    <property type="match status" value="1"/>
</dbReference>
<evidence type="ECO:0000259" key="5">
    <source>
        <dbReference type="Pfam" id="PF01814"/>
    </source>
</evidence>
<name>A0AAJ0U839_9GAMM</name>
<dbReference type="PANTHER" id="PTHR37164">
    <property type="entry name" value="BACTERIOHEMERYTHRIN"/>
    <property type="match status" value="1"/>
</dbReference>
<dbReference type="NCBIfam" id="NF033749">
    <property type="entry name" value="bact_hemeryth"/>
    <property type="match status" value="1"/>
</dbReference>
<dbReference type="InterPro" id="IPR012312">
    <property type="entry name" value="Hemerythrin-like"/>
</dbReference>
<dbReference type="PROSITE" id="PS00550">
    <property type="entry name" value="HEMERYTHRINS"/>
    <property type="match status" value="1"/>
</dbReference>
<evidence type="ECO:0000313" key="6">
    <source>
        <dbReference type="EMBL" id="MBK1707063.1"/>
    </source>
</evidence>
<dbReference type="AlphaFoldDB" id="A0AAJ0U839"/>
<reference evidence="6" key="2">
    <citation type="journal article" date="2020" name="Microorganisms">
        <title>Osmotic Adaptation and Compatible Solute Biosynthesis of Phototrophic Bacteria as Revealed from Genome Analyses.</title>
        <authorList>
            <person name="Imhoff J.F."/>
            <person name="Rahn T."/>
            <person name="Kunzel S."/>
            <person name="Keller A."/>
            <person name="Neulinger S.C."/>
        </authorList>
    </citation>
    <scope>NUCLEOTIDE SEQUENCE</scope>
    <source>
        <strain evidence="6">DSM 11080</strain>
    </source>
</reference>
<dbReference type="Gene3D" id="1.20.120.50">
    <property type="entry name" value="Hemerythrin-like"/>
    <property type="match status" value="1"/>
</dbReference>
<dbReference type="GO" id="GO:0005344">
    <property type="term" value="F:oxygen carrier activity"/>
    <property type="evidence" value="ECO:0007669"/>
    <property type="project" value="UniProtKB-KW"/>
</dbReference>
<dbReference type="InterPro" id="IPR035938">
    <property type="entry name" value="Hemerythrin-like_sf"/>
</dbReference>
<keyword evidence="4" id="KW-0408">Iron</keyword>
<dbReference type="EMBL" id="NRSJ01000062">
    <property type="protein sequence ID" value="MBK1707063.1"/>
    <property type="molecule type" value="Genomic_DNA"/>
</dbReference>
<organism evidence="6 7">
    <name type="scientific">Halochromatium glycolicum</name>
    <dbReference type="NCBI Taxonomy" id="85075"/>
    <lineage>
        <taxon>Bacteria</taxon>
        <taxon>Pseudomonadati</taxon>
        <taxon>Pseudomonadota</taxon>
        <taxon>Gammaproteobacteria</taxon>
        <taxon>Chromatiales</taxon>
        <taxon>Chromatiaceae</taxon>
        <taxon>Halochromatium</taxon>
    </lineage>
</organism>
<dbReference type="SUPFAM" id="SSF47188">
    <property type="entry name" value="Hemerythrin-like"/>
    <property type="match status" value="1"/>
</dbReference>
<dbReference type="InterPro" id="IPR016131">
    <property type="entry name" value="Haemerythrin_Fe_BS"/>
</dbReference>